<dbReference type="AGR" id="WB:WBGene00008078"/>
<evidence type="ECO:0000259" key="6">
    <source>
        <dbReference type="Pfam" id="PF10475"/>
    </source>
</evidence>
<organism evidence="7 8">
    <name type="scientific">Caenorhabditis elegans</name>
    <dbReference type="NCBI Taxonomy" id="6239"/>
    <lineage>
        <taxon>Eukaryota</taxon>
        <taxon>Metazoa</taxon>
        <taxon>Ecdysozoa</taxon>
        <taxon>Nematoda</taxon>
        <taxon>Chromadorea</taxon>
        <taxon>Rhabditida</taxon>
        <taxon>Rhabditina</taxon>
        <taxon>Rhabditomorpha</taxon>
        <taxon>Rhabditoidea</taxon>
        <taxon>Rhabditidae</taxon>
        <taxon>Peloderinae</taxon>
        <taxon>Caenorhabditis</taxon>
    </lineage>
</organism>
<dbReference type="PANTHER" id="PTHR13258:SF0">
    <property type="entry name" value="SYNDETIN"/>
    <property type="match status" value="1"/>
</dbReference>
<dbReference type="InterPro" id="IPR040047">
    <property type="entry name" value="VPS50"/>
</dbReference>
<dbReference type="InterPro" id="IPR019514">
    <property type="entry name" value="Syndetin_C"/>
</dbReference>
<dbReference type="InterPro" id="IPR019515">
    <property type="entry name" value="VPS54_N"/>
</dbReference>
<accession>Q18602</accession>
<gene>
    <name evidence="7 9" type="primary">vps-50</name>
    <name evidence="9" type="synonym">vesa-1</name>
    <name evidence="9" type="ORF">C44B9.1</name>
    <name evidence="7" type="ORF">CELE_C44B9.1</name>
</gene>
<evidence type="ECO:0000256" key="3">
    <source>
        <dbReference type="ARBA" id="ARBA00023054"/>
    </source>
</evidence>
<dbReference type="STRING" id="6239.C44B9.1.1"/>
<evidence type="ECO:0000256" key="2">
    <source>
        <dbReference type="ARBA" id="ARBA00022927"/>
    </source>
</evidence>
<dbReference type="GO" id="GO:1990745">
    <property type="term" value="C:EARP complex"/>
    <property type="evidence" value="ECO:0000318"/>
    <property type="project" value="GO_Central"/>
</dbReference>
<dbReference type="FunCoup" id="Q18602">
    <property type="interactions" value="3111"/>
</dbReference>
<dbReference type="CTD" id="183433"/>
<keyword evidence="8" id="KW-1185">Reference proteome</keyword>
<dbReference type="Pfam" id="PF10474">
    <property type="entry name" value="Syndetin_C"/>
    <property type="match status" value="1"/>
</dbReference>
<dbReference type="KEGG" id="cel:CELE_C44B9.1"/>
<feature type="domain" description="Vacuolar protein sorting-associated protein 54 N-terminal" evidence="6">
    <location>
        <begin position="76"/>
        <end position="363"/>
    </location>
</feature>
<dbReference type="GO" id="GO:0032456">
    <property type="term" value="P:endocytic recycling"/>
    <property type="evidence" value="ECO:0000318"/>
    <property type="project" value="GO_Central"/>
</dbReference>
<sequence length="954" mass="108399">MDRFKEQLAKTVNQIGEQFSSDSDVKVLLDNMNEKVMSSYDAPSCSESPPIAPESNSQNSTPRRVKSKISEEDDVINSIDAAYFIDNDEFDAIDYELKKLCDIEMCYEDIQRERFRLKSQHTVVSKKISTLIMQKSSSYTAQVGEMEKIRDEVGSVINEILTIRKALALATSQTRTCLGLIAYKNKKIVLNQLKMTLTTIKGFHETEQHIRETIEEGNFPLAIQMLIETQIKAGGYAHFTCVNEVISKLAGMSCLLEAELSAQLSTIAVVFDSEKYRFVYTAYEMLEKTEQVAEKLLTAFVEAIETTTSAVVLSKLKEEDRLEDSSYTSLCLKLDSEQASITFREMGFVLCRSFQAFHKILNFHSSESASEASQSIYKQLLASRTEVFLAATRRLQVLVESRDFVSLKFEHILDIVDTINRFNNIGKTYFASTHHQKLAESIEKRTETYFDRYHTERMEELSMFFENESFALCPVPFQFTIFDLQDFEFLKESVRIESSPKSREESENSEEETVELIGNDWQNPFCQAAIRSRLQSSYSQKSERSYSTSSAATEIQNENYNPNLTKQESFSEDPLDEPSGVPPPNLCNTALNLLRFFGRYLRMTALLPTLCSKSAPAIIDLYEFFFASMCHMFGSEGAEFVGRIPRLVACLDGISRKFTKDEKANSPFRKVFQKDGDFLSGKMYPSLSPAVQIAFIDNLYGACERIIAVNSIEFVARQLDLIRPVIESLLLEDTREHLSTILDAFYTQVLPCQADARILIVDASASRSLRLKSLIDSVTSVKWDIGELRSEHNAYVDLLVQDYELFSIRITAIKETAPVNLSEAMEKFFWERAIYYSFKALVQGYGDGGKCSTEGRALMQLDFQMILMKLEPLCGIKPVPHASFVDGYIKAYYLPENGLEQWIKTHSVRGFSNLINYFPEILQEYSSKQLSSLLGAAAHVSKKARLRILDALKD</sequence>
<protein>
    <submittedName>
        <fullName evidence="7">Vps54_N domain-containing protein</fullName>
    </submittedName>
</protein>
<dbReference type="WormBase" id="C44B9.1">
    <property type="protein sequence ID" value="CE37754"/>
    <property type="gene ID" value="WBGene00008078"/>
    <property type="gene designation" value="vps-50"/>
</dbReference>
<dbReference type="OMA" id="MAKVKWD"/>
<dbReference type="SMR" id="Q18602"/>
<evidence type="ECO:0000313" key="9">
    <source>
        <dbReference type="WormBase" id="C44B9.1"/>
    </source>
</evidence>
<dbReference type="EMBL" id="BX284603">
    <property type="protein sequence ID" value="CAA97778.2"/>
    <property type="molecule type" value="Genomic_DNA"/>
</dbReference>
<name>Q18602_CAEEL</name>
<dbReference type="GO" id="GO:0015031">
    <property type="term" value="P:protein transport"/>
    <property type="evidence" value="ECO:0007669"/>
    <property type="project" value="UniProtKB-KW"/>
</dbReference>
<keyword evidence="3" id="KW-0175">Coiled coil</keyword>
<dbReference type="GO" id="GO:0005829">
    <property type="term" value="C:cytosol"/>
    <property type="evidence" value="ECO:0007669"/>
    <property type="project" value="GOC"/>
</dbReference>
<dbReference type="GO" id="GO:0042147">
    <property type="term" value="P:retrograde transport, endosome to Golgi"/>
    <property type="evidence" value="ECO:0007669"/>
    <property type="project" value="InterPro"/>
</dbReference>
<reference evidence="7 8" key="1">
    <citation type="journal article" date="1998" name="Science">
        <title>Genome sequence of the nematode C. elegans: a platform for investigating biology.</title>
        <authorList>
            <consortium name="The C. elegans sequencing consortium"/>
            <person name="Sulson J.E."/>
            <person name="Waterston R."/>
        </authorList>
    </citation>
    <scope>NUCLEOTIDE SEQUENCE [LARGE SCALE GENOMIC DNA]</scope>
    <source>
        <strain evidence="7 8">Bristol N2</strain>
    </source>
</reference>
<evidence type="ECO:0000256" key="1">
    <source>
        <dbReference type="ARBA" id="ARBA00022448"/>
    </source>
</evidence>
<dbReference type="InParanoid" id="Q18602"/>
<dbReference type="Pfam" id="PF10475">
    <property type="entry name" value="Vps54_N"/>
    <property type="match status" value="1"/>
</dbReference>
<dbReference type="GO" id="GO:1904811">
    <property type="term" value="P:positive regulation of dense core granule transport"/>
    <property type="evidence" value="ECO:0000315"/>
    <property type="project" value="UniProtKB"/>
</dbReference>
<feature type="domain" description="Syndetin C-terminal" evidence="5">
    <location>
        <begin position="699"/>
        <end position="952"/>
    </location>
</feature>
<dbReference type="PhylomeDB" id="Q18602"/>
<dbReference type="AlphaFoldDB" id="Q18602"/>
<dbReference type="eggNOG" id="KOG2939">
    <property type="taxonomic scope" value="Eukaryota"/>
</dbReference>
<dbReference type="Bgee" id="WBGene00008078">
    <property type="expression patterns" value="Expressed in pharyngeal muscle cell (C elegans) and 3 other cell types or tissues"/>
</dbReference>
<dbReference type="Proteomes" id="UP000001940">
    <property type="component" value="Chromosome III"/>
</dbReference>
<dbReference type="PANTHER" id="PTHR13258">
    <property type="entry name" value="SYNDETIN"/>
    <property type="match status" value="1"/>
</dbReference>
<evidence type="ECO:0000313" key="7">
    <source>
        <dbReference type="EMBL" id="CAA97778.2"/>
    </source>
</evidence>
<dbReference type="PIR" id="T19915">
    <property type="entry name" value="T19915"/>
</dbReference>
<keyword evidence="2" id="KW-0653">Protein transport</keyword>
<evidence type="ECO:0000259" key="5">
    <source>
        <dbReference type="Pfam" id="PF10474"/>
    </source>
</evidence>
<feature type="region of interest" description="Disordered" evidence="4">
    <location>
        <begin position="545"/>
        <end position="582"/>
    </location>
</feature>
<evidence type="ECO:0000256" key="4">
    <source>
        <dbReference type="SAM" id="MobiDB-lite"/>
    </source>
</evidence>
<dbReference type="PaxDb" id="6239-C44B9.1"/>
<proteinExistence type="predicted"/>
<dbReference type="GO" id="GO:0000149">
    <property type="term" value="F:SNARE binding"/>
    <property type="evidence" value="ECO:0000318"/>
    <property type="project" value="GO_Central"/>
</dbReference>
<dbReference type="GeneID" id="183433"/>
<dbReference type="UCSC" id="C44B9.1">
    <property type="organism name" value="c. elegans"/>
</dbReference>
<dbReference type="RefSeq" id="NP_499394.2">
    <property type="nucleotide sequence ID" value="NM_066993.3"/>
</dbReference>
<dbReference type="OrthoDB" id="10263345at2759"/>
<keyword evidence="1" id="KW-0813">Transport</keyword>
<feature type="compositionally biased region" description="Polar residues" evidence="4">
    <location>
        <begin position="551"/>
        <end position="568"/>
    </location>
</feature>
<feature type="region of interest" description="Disordered" evidence="4">
    <location>
        <begin position="39"/>
        <end position="70"/>
    </location>
</feature>
<dbReference type="GO" id="GO:0090326">
    <property type="term" value="P:positive regulation of locomotion involved in locomotory behavior"/>
    <property type="evidence" value="ECO:0000315"/>
    <property type="project" value="UniProtKB"/>
</dbReference>
<evidence type="ECO:0000313" key="8">
    <source>
        <dbReference type="Proteomes" id="UP000001940"/>
    </source>
</evidence>
<dbReference type="HOGENOM" id="CLU_009513_1_0_1"/>